<reference evidence="4" key="1">
    <citation type="journal article" date="2023" name="Commun. Biol.">
        <title>Genome analysis of Parmales, the sister group of diatoms, reveals the evolutionary specialization of diatoms from phago-mixotrophs to photoautotrophs.</title>
        <authorList>
            <person name="Ban H."/>
            <person name="Sato S."/>
            <person name="Yoshikawa S."/>
            <person name="Yamada K."/>
            <person name="Nakamura Y."/>
            <person name="Ichinomiya M."/>
            <person name="Sato N."/>
            <person name="Blanc-Mathieu R."/>
            <person name="Endo H."/>
            <person name="Kuwata A."/>
            <person name="Ogata H."/>
        </authorList>
    </citation>
    <scope>NUCLEOTIDE SEQUENCE [LARGE SCALE GENOMIC DNA]</scope>
</reference>
<dbReference type="InterPro" id="IPR009057">
    <property type="entry name" value="Homeodomain-like_sf"/>
</dbReference>
<dbReference type="Pfam" id="PF00249">
    <property type="entry name" value="Myb_DNA-binding"/>
    <property type="match status" value="1"/>
</dbReference>
<proteinExistence type="predicted"/>
<dbReference type="EMBL" id="BLQM01000102">
    <property type="protein sequence ID" value="GMH63800.1"/>
    <property type="molecule type" value="Genomic_DNA"/>
</dbReference>
<dbReference type="AlphaFoldDB" id="A0A9W7E3E0"/>
<name>A0A9W7E3E0_9STRA</name>
<sequence length="267" mass="30838">MATVKREEIVDEDNVAYVDEIEIKIEIKREEGERIEREEEIRRREERTGFEAVKEERCGLCVKASEEKLMLEERVKPVEAELRETKAELRETKMEVVTLREGLDDDDGGGTEEEGIEDEVVVVPAASAPAEPRVRRLSRKRKEMDKAATLVEEQPRNVKKVKRTLSKVNMGAGFAWTADEDSALVEAVDKYGLDFGRIKEEAGARLSDRTVDALRNHFRRSHPDKYGELIDANSFRWTKKEDETLKKRRKKHGADWEKILKTENEVL</sequence>
<keyword evidence="1" id="KW-0175">Coiled coil</keyword>
<feature type="coiled-coil region" evidence="1">
    <location>
        <begin position="75"/>
        <end position="102"/>
    </location>
</feature>
<protein>
    <recommendedName>
        <fullName evidence="2">Myb-like domain-containing protein</fullName>
    </recommendedName>
</protein>
<evidence type="ECO:0000313" key="4">
    <source>
        <dbReference type="Proteomes" id="UP001162640"/>
    </source>
</evidence>
<dbReference type="Proteomes" id="UP001162640">
    <property type="component" value="Unassembled WGS sequence"/>
</dbReference>
<dbReference type="SMART" id="SM00717">
    <property type="entry name" value="SANT"/>
    <property type="match status" value="1"/>
</dbReference>
<evidence type="ECO:0000313" key="3">
    <source>
        <dbReference type="EMBL" id="GMH63800.1"/>
    </source>
</evidence>
<feature type="coiled-coil region" evidence="1">
    <location>
        <begin position="18"/>
        <end position="47"/>
    </location>
</feature>
<dbReference type="InterPro" id="IPR001005">
    <property type="entry name" value="SANT/Myb"/>
</dbReference>
<organism evidence="3 4">
    <name type="scientific">Triparma laevis f. inornata</name>
    <dbReference type="NCBI Taxonomy" id="1714386"/>
    <lineage>
        <taxon>Eukaryota</taxon>
        <taxon>Sar</taxon>
        <taxon>Stramenopiles</taxon>
        <taxon>Ochrophyta</taxon>
        <taxon>Bolidophyceae</taxon>
        <taxon>Parmales</taxon>
        <taxon>Triparmaceae</taxon>
        <taxon>Triparma</taxon>
    </lineage>
</organism>
<accession>A0A9W7E3E0</accession>
<dbReference type="Gene3D" id="1.10.10.60">
    <property type="entry name" value="Homeodomain-like"/>
    <property type="match status" value="1"/>
</dbReference>
<dbReference type="CDD" id="cd00167">
    <property type="entry name" value="SANT"/>
    <property type="match status" value="2"/>
</dbReference>
<evidence type="ECO:0000256" key="1">
    <source>
        <dbReference type="SAM" id="Coils"/>
    </source>
</evidence>
<evidence type="ECO:0000259" key="2">
    <source>
        <dbReference type="SMART" id="SM00717"/>
    </source>
</evidence>
<feature type="domain" description="Myb-like" evidence="2">
    <location>
        <begin position="172"/>
        <end position="224"/>
    </location>
</feature>
<dbReference type="SUPFAM" id="SSF46689">
    <property type="entry name" value="Homeodomain-like"/>
    <property type="match status" value="1"/>
</dbReference>
<gene>
    <name evidence="3" type="ORF">TL16_g03804</name>
</gene>
<comment type="caution">
    <text evidence="3">The sequence shown here is derived from an EMBL/GenBank/DDBJ whole genome shotgun (WGS) entry which is preliminary data.</text>
</comment>